<proteinExistence type="predicted"/>
<dbReference type="CDD" id="cd00063">
    <property type="entry name" value="FN3"/>
    <property type="match status" value="1"/>
</dbReference>
<keyword evidence="3" id="KW-1185">Reference proteome</keyword>
<dbReference type="RefSeq" id="WP_248353879.1">
    <property type="nucleotide sequence ID" value="NZ_AP025591.1"/>
</dbReference>
<name>A0ABM7X0E1_9BACT</name>
<evidence type="ECO:0000313" key="2">
    <source>
        <dbReference type="EMBL" id="BDG05256.1"/>
    </source>
</evidence>
<dbReference type="InterPro" id="IPR015914">
    <property type="entry name" value="PAPs_N"/>
</dbReference>
<dbReference type="InterPro" id="IPR003961">
    <property type="entry name" value="FN3_dom"/>
</dbReference>
<dbReference type="PROSITE" id="PS50853">
    <property type="entry name" value="FN3"/>
    <property type="match status" value="1"/>
</dbReference>
<dbReference type="InterPro" id="IPR010177">
    <property type="entry name" value="Paired_CXXCH_1"/>
</dbReference>
<dbReference type="InterPro" id="IPR008963">
    <property type="entry name" value="Purple_acid_Pase-like_N"/>
</dbReference>
<dbReference type="SUPFAM" id="SSF49265">
    <property type="entry name" value="Fibronectin type III"/>
    <property type="match status" value="1"/>
</dbReference>
<dbReference type="InterPro" id="IPR036280">
    <property type="entry name" value="Multihaem_cyt_sf"/>
</dbReference>
<dbReference type="PROSITE" id="PS51257">
    <property type="entry name" value="PROKAR_LIPOPROTEIN"/>
    <property type="match status" value="1"/>
</dbReference>
<dbReference type="Gene3D" id="2.60.40.10">
    <property type="entry name" value="Immunoglobulins"/>
    <property type="match status" value="1"/>
</dbReference>
<gene>
    <name evidence="2" type="ORF">AMOR_42520</name>
</gene>
<sequence length="576" mass="59455">MRSIGAVAVVCAVVALSACGRQGTTDSAVDPNAFAAADGPVRQVEAAATAPACGGTGAHDRHAATSIVCASCHPCGGTYGFANAQTFPGGTDPSTGTVVRGGGTTSCTVACHYPLGASQQTVTWSTPGPLACSACHSNVAPANQTYRSAHAVAQVDPTANRSACQSCHETSLHTSGHVRIDVGSGIVDASVTDPVQLNGICQGCHGGTGRTISGQTPPVLPGWTSSTGDFHGARAGTGFGGTLAAPYKVGQGPLACTECHDPHASQNAFLFASTAGGVPVVPAAIDRAGVGAEMLCANCHLGNRHAGCMISNCHGSDPVPAGKPCFFCHGHEGIVNFTLPTWDNHPNGNGNYCNHCHTAGWFPVVEYTAPRFSTGPTVVAAATSATVTWTTDEPATSYVEMGTSSAALGTTVGNGTLTTTHQVTLPGLTQLTTYAFRVRSSDAFRNVAFSSLASFTTPSAYAPPAPALTPQPDFIYEYGATPPPASYTATFQWSAVRAPDGHPVQYRFQLATDASFSAPMVDAWISPTTVQQAFPVNEFPGATYYWRVQARDAVDTGYAGPWTQADGFQVYWYMPY</sequence>
<dbReference type="SUPFAM" id="SSF48695">
    <property type="entry name" value="Multiheme cytochromes"/>
    <property type="match status" value="1"/>
</dbReference>
<accession>A0ABM7X0E1</accession>
<evidence type="ECO:0000313" key="3">
    <source>
        <dbReference type="Proteomes" id="UP001162891"/>
    </source>
</evidence>
<feature type="domain" description="Fibronectin type-III" evidence="1">
    <location>
        <begin position="369"/>
        <end position="460"/>
    </location>
</feature>
<protein>
    <recommendedName>
        <fullName evidence="1">Fibronectin type-III domain-containing protein</fullName>
    </recommendedName>
</protein>
<dbReference type="InterPro" id="IPR036116">
    <property type="entry name" value="FN3_sf"/>
</dbReference>
<dbReference type="Pfam" id="PF09699">
    <property type="entry name" value="Paired_CXXCH_1"/>
    <property type="match status" value="1"/>
</dbReference>
<dbReference type="EMBL" id="AP025591">
    <property type="protein sequence ID" value="BDG05256.1"/>
    <property type="molecule type" value="Genomic_DNA"/>
</dbReference>
<evidence type="ECO:0000259" key="1">
    <source>
        <dbReference type="PROSITE" id="PS50853"/>
    </source>
</evidence>
<reference evidence="3" key="1">
    <citation type="journal article" date="2022" name="Int. J. Syst. Evol. Microbiol.">
        <title>Anaeromyxobacter oryzae sp. nov., Anaeromyxobacter diazotrophicus sp. nov. and Anaeromyxobacter paludicola sp. nov., isolated from paddy soils.</title>
        <authorList>
            <person name="Itoh H."/>
            <person name="Xu Z."/>
            <person name="Mise K."/>
            <person name="Masuda Y."/>
            <person name="Ushijima N."/>
            <person name="Hayakawa C."/>
            <person name="Shiratori Y."/>
            <person name="Senoo K."/>
        </authorList>
    </citation>
    <scope>NUCLEOTIDE SEQUENCE [LARGE SCALE GENOMIC DNA]</scope>
    <source>
        <strain evidence="3">Red232</strain>
    </source>
</reference>
<dbReference type="SUPFAM" id="SSF49363">
    <property type="entry name" value="Purple acid phosphatase, N-terminal domain"/>
    <property type="match status" value="1"/>
</dbReference>
<dbReference type="Proteomes" id="UP001162891">
    <property type="component" value="Chromosome"/>
</dbReference>
<dbReference type="Gene3D" id="2.60.40.380">
    <property type="entry name" value="Purple acid phosphatase-like, N-terminal"/>
    <property type="match status" value="1"/>
</dbReference>
<dbReference type="Pfam" id="PF16656">
    <property type="entry name" value="Pur_ac_phosph_N"/>
    <property type="match status" value="1"/>
</dbReference>
<organism evidence="2 3">
    <name type="scientific">Anaeromyxobacter oryzae</name>
    <dbReference type="NCBI Taxonomy" id="2918170"/>
    <lineage>
        <taxon>Bacteria</taxon>
        <taxon>Pseudomonadati</taxon>
        <taxon>Myxococcota</taxon>
        <taxon>Myxococcia</taxon>
        <taxon>Myxococcales</taxon>
        <taxon>Cystobacterineae</taxon>
        <taxon>Anaeromyxobacteraceae</taxon>
        <taxon>Anaeromyxobacter</taxon>
    </lineage>
</organism>
<dbReference type="InterPro" id="IPR013783">
    <property type="entry name" value="Ig-like_fold"/>
</dbReference>